<dbReference type="AlphaFoldDB" id="A0A2Z3GRC1"/>
<organism evidence="1 2">
    <name type="scientific">Gemmata obscuriglobus</name>
    <dbReference type="NCBI Taxonomy" id="114"/>
    <lineage>
        <taxon>Bacteria</taxon>
        <taxon>Pseudomonadati</taxon>
        <taxon>Planctomycetota</taxon>
        <taxon>Planctomycetia</taxon>
        <taxon>Gemmatales</taxon>
        <taxon>Gemmataceae</taxon>
        <taxon>Gemmata</taxon>
    </lineage>
</organism>
<dbReference type="EMBL" id="CP025958">
    <property type="protein sequence ID" value="AWM35858.1"/>
    <property type="molecule type" value="Genomic_DNA"/>
</dbReference>
<gene>
    <name evidence="1" type="ORF">C1280_01700</name>
</gene>
<proteinExistence type="predicted"/>
<accession>A0A2Z3GRC1</accession>
<dbReference type="KEGG" id="gog:C1280_01700"/>
<name>A0A2Z3GRC1_9BACT</name>
<protein>
    <submittedName>
        <fullName evidence="1">Uncharacterized protein</fullName>
    </submittedName>
</protein>
<evidence type="ECO:0000313" key="2">
    <source>
        <dbReference type="Proteomes" id="UP000245802"/>
    </source>
</evidence>
<evidence type="ECO:0000313" key="1">
    <source>
        <dbReference type="EMBL" id="AWM35858.1"/>
    </source>
</evidence>
<dbReference type="Proteomes" id="UP000245802">
    <property type="component" value="Chromosome"/>
</dbReference>
<keyword evidence="2" id="KW-1185">Reference proteome</keyword>
<sequence>MQTVVEAVFWCPRCGSLRLGPVGAAGTVDLGAPALVTRCRSLVARVCEDVGRFSGAAQLVDTLHRCGVIESINAPEERPQ</sequence>
<reference evidence="1 2" key="1">
    <citation type="submission" date="2018-01" db="EMBL/GenBank/DDBJ databases">
        <title>G. obscuriglobus.</title>
        <authorList>
            <person name="Franke J."/>
            <person name="Blomberg W."/>
            <person name="Selmecki A."/>
        </authorList>
    </citation>
    <scope>NUCLEOTIDE SEQUENCE [LARGE SCALE GENOMIC DNA]</scope>
    <source>
        <strain evidence="1 2">DSM 5831</strain>
    </source>
</reference>